<feature type="compositionally biased region" description="Gly residues" evidence="1">
    <location>
        <begin position="264"/>
        <end position="274"/>
    </location>
</feature>
<proteinExistence type="predicted"/>
<gene>
    <name evidence="2" type="ORF">FHS40_002869</name>
</gene>
<evidence type="ECO:0000256" key="1">
    <source>
        <dbReference type="SAM" id="MobiDB-lite"/>
    </source>
</evidence>
<organism evidence="2 3">
    <name type="scientific">Streptomyces spectabilis</name>
    <dbReference type="NCBI Taxonomy" id="68270"/>
    <lineage>
        <taxon>Bacteria</taxon>
        <taxon>Bacillati</taxon>
        <taxon>Actinomycetota</taxon>
        <taxon>Actinomycetes</taxon>
        <taxon>Kitasatosporales</taxon>
        <taxon>Streptomycetaceae</taxon>
        <taxon>Streptomyces</taxon>
    </lineage>
</organism>
<comment type="caution">
    <text evidence="2">The sequence shown here is derived from an EMBL/GenBank/DDBJ whole genome shotgun (WGS) entry which is preliminary data.</text>
</comment>
<accession>A0A7W8AUZ1</accession>
<feature type="region of interest" description="Disordered" evidence="1">
    <location>
        <begin position="1"/>
        <end position="80"/>
    </location>
</feature>
<evidence type="ECO:0000313" key="3">
    <source>
        <dbReference type="Proteomes" id="UP000549009"/>
    </source>
</evidence>
<dbReference type="Proteomes" id="UP000549009">
    <property type="component" value="Unassembled WGS sequence"/>
</dbReference>
<evidence type="ECO:0000313" key="2">
    <source>
        <dbReference type="EMBL" id="MBB5103807.1"/>
    </source>
</evidence>
<dbReference type="EMBL" id="JACHJD010000004">
    <property type="protein sequence ID" value="MBB5103807.1"/>
    <property type="molecule type" value="Genomic_DNA"/>
</dbReference>
<reference evidence="2 3" key="1">
    <citation type="submission" date="2020-08" db="EMBL/GenBank/DDBJ databases">
        <title>Genomic Encyclopedia of Type Strains, Phase III (KMG-III): the genomes of soil and plant-associated and newly described type strains.</title>
        <authorList>
            <person name="Whitman W."/>
        </authorList>
    </citation>
    <scope>NUCLEOTIDE SEQUENCE [LARGE SCALE GENOMIC DNA]</scope>
    <source>
        <strain evidence="2 3">CECT 3146</strain>
    </source>
</reference>
<feature type="region of interest" description="Disordered" evidence="1">
    <location>
        <begin position="257"/>
        <end position="314"/>
    </location>
</feature>
<sequence>MGLRCAPPGWSHPPAPTGSAPSGRSALASRGPTPTRGATAQWVAPPLPRRMLSHPPTRNSRASRAEPQRPPSQMGAGGWDCPRLRRRTRGWVCRWCPRRLFAGVGWAVSLPLGVAMAGPGAGGALAGFRLGGGGWWGCPRCCDGWAGCGVCRWCLAGFRLGGGGWWGCPRCCDGWARCGCSARGPRREGWPWIRVAGPVGVARMHAPGWGWGHLWLRAAGPGRGVLPEVPRRSSGRGRWPGPVLARGAAQALPGCPQLRTAGPGAWGPQGGRGRSGVRCGPRGPAPGGLTPKSPWSGRPPPTAGLGRAGVGGRG</sequence>
<name>A0A7W8AUZ1_STRST</name>
<dbReference type="AlphaFoldDB" id="A0A7W8AUZ1"/>
<protein>
    <submittedName>
        <fullName evidence="2">Uncharacterized protein</fullName>
    </submittedName>
</protein>
<keyword evidence="3" id="KW-1185">Reference proteome</keyword>